<dbReference type="EMBL" id="JACEIK010002309">
    <property type="protein sequence ID" value="MCD9560385.1"/>
    <property type="molecule type" value="Genomic_DNA"/>
</dbReference>
<accession>A0ABS8UPH0</accession>
<evidence type="ECO:0000256" key="1">
    <source>
        <dbReference type="SAM" id="MobiDB-lite"/>
    </source>
</evidence>
<name>A0ABS8UPH0_DATST</name>
<feature type="region of interest" description="Disordered" evidence="1">
    <location>
        <begin position="34"/>
        <end position="62"/>
    </location>
</feature>
<dbReference type="Proteomes" id="UP000823775">
    <property type="component" value="Unassembled WGS sequence"/>
</dbReference>
<organism evidence="2 3">
    <name type="scientific">Datura stramonium</name>
    <name type="common">Jimsonweed</name>
    <name type="synonym">Common thornapple</name>
    <dbReference type="NCBI Taxonomy" id="4076"/>
    <lineage>
        <taxon>Eukaryota</taxon>
        <taxon>Viridiplantae</taxon>
        <taxon>Streptophyta</taxon>
        <taxon>Embryophyta</taxon>
        <taxon>Tracheophyta</taxon>
        <taxon>Spermatophyta</taxon>
        <taxon>Magnoliopsida</taxon>
        <taxon>eudicotyledons</taxon>
        <taxon>Gunneridae</taxon>
        <taxon>Pentapetalae</taxon>
        <taxon>asterids</taxon>
        <taxon>lamiids</taxon>
        <taxon>Solanales</taxon>
        <taxon>Solanaceae</taxon>
        <taxon>Solanoideae</taxon>
        <taxon>Datureae</taxon>
        <taxon>Datura</taxon>
    </lineage>
</organism>
<reference evidence="2 3" key="1">
    <citation type="journal article" date="2021" name="BMC Genomics">
        <title>Datura genome reveals duplications of psychoactive alkaloid biosynthetic genes and high mutation rate following tissue culture.</title>
        <authorList>
            <person name="Rajewski A."/>
            <person name="Carter-House D."/>
            <person name="Stajich J."/>
            <person name="Litt A."/>
        </authorList>
    </citation>
    <scope>NUCLEOTIDE SEQUENCE [LARGE SCALE GENOMIC DNA]</scope>
    <source>
        <strain evidence="2">AR-01</strain>
    </source>
</reference>
<gene>
    <name evidence="2" type="ORF">HAX54_019013</name>
</gene>
<comment type="caution">
    <text evidence="2">The sequence shown here is derived from an EMBL/GenBank/DDBJ whole genome shotgun (WGS) entry which is preliminary data.</text>
</comment>
<evidence type="ECO:0000313" key="2">
    <source>
        <dbReference type="EMBL" id="MCD9560385.1"/>
    </source>
</evidence>
<proteinExistence type="predicted"/>
<keyword evidence="3" id="KW-1185">Reference proteome</keyword>
<protein>
    <submittedName>
        <fullName evidence="2">Uncharacterized protein</fullName>
    </submittedName>
</protein>
<evidence type="ECO:0000313" key="3">
    <source>
        <dbReference type="Proteomes" id="UP000823775"/>
    </source>
</evidence>
<sequence>MPKPIGLLLGPKCNDSIDEDVGINNDGNVENKANPCLNGVDTDLPSNESDRYAIPGEDDSDLHEELRSFRGERRNKRNLNPRSRKRVLEEILVGEAGIDKCFEEIGRNKKDRYVGRLGGDEH</sequence>